<evidence type="ECO:0000313" key="2">
    <source>
        <dbReference type="Proteomes" id="UP001144978"/>
    </source>
</evidence>
<evidence type="ECO:0000313" key="1">
    <source>
        <dbReference type="EMBL" id="KAJ2997238.1"/>
    </source>
</evidence>
<name>A0ACC1PQ95_9APHY</name>
<protein>
    <submittedName>
        <fullName evidence="1">Uncharacterized protein</fullName>
    </submittedName>
</protein>
<gene>
    <name evidence="1" type="ORF">NUW54_g7149</name>
</gene>
<accession>A0ACC1PQ95</accession>
<dbReference type="EMBL" id="JANSHE010002014">
    <property type="protein sequence ID" value="KAJ2997238.1"/>
    <property type="molecule type" value="Genomic_DNA"/>
</dbReference>
<sequence>MLESERTESVSPDSWNIVSKADLSFVNTEDSGESDTIGADKRSTLHSTADDAAVVKTSTFPKRSEFEPSTVSYNGSVLLDDFGKPVFYAM</sequence>
<dbReference type="Proteomes" id="UP001144978">
    <property type="component" value="Unassembled WGS sequence"/>
</dbReference>
<comment type="caution">
    <text evidence="1">The sequence shown here is derived from an EMBL/GenBank/DDBJ whole genome shotgun (WGS) entry which is preliminary data.</text>
</comment>
<organism evidence="1 2">
    <name type="scientific">Trametes sanguinea</name>
    <dbReference type="NCBI Taxonomy" id="158606"/>
    <lineage>
        <taxon>Eukaryota</taxon>
        <taxon>Fungi</taxon>
        <taxon>Dikarya</taxon>
        <taxon>Basidiomycota</taxon>
        <taxon>Agaricomycotina</taxon>
        <taxon>Agaricomycetes</taxon>
        <taxon>Polyporales</taxon>
        <taxon>Polyporaceae</taxon>
        <taxon>Trametes</taxon>
    </lineage>
</organism>
<keyword evidence="2" id="KW-1185">Reference proteome</keyword>
<reference evidence="1" key="1">
    <citation type="submission" date="2022-08" db="EMBL/GenBank/DDBJ databases">
        <title>Genome Sequence of Pycnoporus sanguineus.</title>
        <authorList>
            <person name="Buettner E."/>
        </authorList>
    </citation>
    <scope>NUCLEOTIDE SEQUENCE</scope>
    <source>
        <strain evidence="1">CG-C14</strain>
    </source>
</reference>
<proteinExistence type="predicted"/>